<keyword evidence="2" id="KW-1185">Reference proteome</keyword>
<reference evidence="1" key="1">
    <citation type="submission" date="2021-01" db="EMBL/GenBank/DDBJ databases">
        <title>Marivirga aurantiaca sp. nov., isolated from intertidal surface sediments.</title>
        <authorList>
            <person name="Zhang M."/>
        </authorList>
    </citation>
    <scope>NUCLEOTIDE SEQUENCE</scope>
    <source>
        <strain evidence="1">S37H4</strain>
    </source>
</reference>
<dbReference type="AlphaFoldDB" id="A0A935C7A9"/>
<evidence type="ECO:0000313" key="2">
    <source>
        <dbReference type="Proteomes" id="UP000611723"/>
    </source>
</evidence>
<dbReference type="RefSeq" id="WP_201430561.1">
    <property type="nucleotide sequence ID" value="NZ_JAEQBW010000002.1"/>
</dbReference>
<dbReference type="Proteomes" id="UP000611723">
    <property type="component" value="Unassembled WGS sequence"/>
</dbReference>
<proteinExistence type="predicted"/>
<dbReference type="EMBL" id="JAEQBW010000002">
    <property type="protein sequence ID" value="MBK6264896.1"/>
    <property type="molecule type" value="Genomic_DNA"/>
</dbReference>
<protein>
    <submittedName>
        <fullName evidence="1">Uncharacterized protein</fullName>
    </submittedName>
</protein>
<name>A0A935C7A9_9BACT</name>
<organism evidence="1 2">
    <name type="scientific">Marivirga aurantiaca</name>
    <dbReference type="NCBI Taxonomy" id="2802615"/>
    <lineage>
        <taxon>Bacteria</taxon>
        <taxon>Pseudomonadati</taxon>
        <taxon>Bacteroidota</taxon>
        <taxon>Cytophagia</taxon>
        <taxon>Cytophagales</taxon>
        <taxon>Marivirgaceae</taxon>
        <taxon>Marivirga</taxon>
    </lineage>
</organism>
<gene>
    <name evidence="1" type="ORF">JKA74_07595</name>
</gene>
<evidence type="ECO:0000313" key="1">
    <source>
        <dbReference type="EMBL" id="MBK6264896.1"/>
    </source>
</evidence>
<sequence>MKTYSKYFQTATQSFLTVLFAVIIFFGMNNSLHAQSPVLGNDFDKINNSMKIQMNKQGFDVLIPKVQASELSDLTDASYNQMVYVTDENPGFYIFANNKWTKYQVREMLAEIELNLHMGAPSTEDMIIEATVASSKQMLDYNGHIRQLYSGFTFEKGSNQMAVLVKR</sequence>
<accession>A0A935C7A9</accession>
<comment type="caution">
    <text evidence="1">The sequence shown here is derived from an EMBL/GenBank/DDBJ whole genome shotgun (WGS) entry which is preliminary data.</text>
</comment>